<feature type="domain" description="Peptidase M12B propeptide" evidence="2">
    <location>
        <begin position="47"/>
        <end position="107"/>
    </location>
</feature>
<accession>A0A8X6XZF7</accession>
<keyword evidence="1" id="KW-1015">Disulfide bond</keyword>
<sequence>MGIQCVSTLLSFPFCWPETARPASRGRKAEAAVPRERKVHCEHPLQTGKHYYSTSLLVKAFNYKFKLDLELNTHLLAPNLIQKHFLPEGIQRLSTQEIEQCYYHGTIKEYPGGIAALRTCNGIRLKNFSWMLKCVRKRLVRAEKFFLAVIQELEKYWKNCELD</sequence>
<dbReference type="OrthoDB" id="5951731at2759"/>
<evidence type="ECO:0000313" key="4">
    <source>
        <dbReference type="Proteomes" id="UP000886998"/>
    </source>
</evidence>
<protein>
    <submittedName>
        <fullName evidence="3">Disintegrin and metalloproteinase 3</fullName>
    </submittedName>
</protein>
<proteinExistence type="predicted"/>
<dbReference type="InterPro" id="IPR002870">
    <property type="entry name" value="Peptidase_M12B_N"/>
</dbReference>
<organism evidence="3 4">
    <name type="scientific">Trichonephila inaurata madagascariensis</name>
    <dbReference type="NCBI Taxonomy" id="2747483"/>
    <lineage>
        <taxon>Eukaryota</taxon>
        <taxon>Metazoa</taxon>
        <taxon>Ecdysozoa</taxon>
        <taxon>Arthropoda</taxon>
        <taxon>Chelicerata</taxon>
        <taxon>Arachnida</taxon>
        <taxon>Araneae</taxon>
        <taxon>Araneomorphae</taxon>
        <taxon>Entelegynae</taxon>
        <taxon>Araneoidea</taxon>
        <taxon>Nephilidae</taxon>
        <taxon>Trichonephila</taxon>
        <taxon>Trichonephila inaurata</taxon>
    </lineage>
</organism>
<dbReference type="Proteomes" id="UP000886998">
    <property type="component" value="Unassembled WGS sequence"/>
</dbReference>
<comment type="caution">
    <text evidence="3">The sequence shown here is derived from an EMBL/GenBank/DDBJ whole genome shotgun (WGS) entry which is preliminary data.</text>
</comment>
<evidence type="ECO:0000313" key="3">
    <source>
        <dbReference type="EMBL" id="GFY61390.1"/>
    </source>
</evidence>
<name>A0A8X6XZF7_9ARAC</name>
<dbReference type="AlphaFoldDB" id="A0A8X6XZF7"/>
<evidence type="ECO:0000256" key="1">
    <source>
        <dbReference type="ARBA" id="ARBA00023157"/>
    </source>
</evidence>
<dbReference type="PANTHER" id="PTHR11905">
    <property type="entry name" value="ADAM A DISINTEGRIN AND METALLOPROTEASE DOMAIN"/>
    <property type="match status" value="1"/>
</dbReference>
<dbReference type="Pfam" id="PF01562">
    <property type="entry name" value="Pep_M12B_propep"/>
    <property type="match status" value="1"/>
</dbReference>
<evidence type="ECO:0000259" key="2">
    <source>
        <dbReference type="Pfam" id="PF01562"/>
    </source>
</evidence>
<gene>
    <name evidence="3" type="ORF">TNIN_106691</name>
</gene>
<dbReference type="EMBL" id="BMAV01013622">
    <property type="protein sequence ID" value="GFY61390.1"/>
    <property type="molecule type" value="Genomic_DNA"/>
</dbReference>
<keyword evidence="4" id="KW-1185">Reference proteome</keyword>
<dbReference type="PANTHER" id="PTHR11905:SF237">
    <property type="entry name" value="MIND-MELD, ISOFORM J"/>
    <property type="match status" value="1"/>
</dbReference>
<reference evidence="3" key="1">
    <citation type="submission" date="2020-08" db="EMBL/GenBank/DDBJ databases">
        <title>Multicomponent nature underlies the extraordinary mechanical properties of spider dragline silk.</title>
        <authorList>
            <person name="Kono N."/>
            <person name="Nakamura H."/>
            <person name="Mori M."/>
            <person name="Yoshida Y."/>
            <person name="Ohtoshi R."/>
            <person name="Malay A.D."/>
            <person name="Moran D.A.P."/>
            <person name="Tomita M."/>
            <person name="Numata K."/>
            <person name="Arakawa K."/>
        </authorList>
    </citation>
    <scope>NUCLEOTIDE SEQUENCE</scope>
</reference>